<comment type="subcellular location">
    <subcellularLocation>
        <location evidence="1">Nucleus</location>
    </subcellularLocation>
</comment>
<evidence type="ECO:0000313" key="9">
    <source>
        <dbReference type="Proteomes" id="UP000011958"/>
    </source>
</evidence>
<name>M7NHZ4_PNEMU</name>
<evidence type="ECO:0000259" key="7">
    <source>
        <dbReference type="SMART" id="SM00479"/>
    </source>
</evidence>
<dbReference type="InterPro" id="IPR036397">
    <property type="entry name" value="RNaseH_sf"/>
</dbReference>
<dbReference type="eggNOG" id="KOG2248">
    <property type="taxonomic scope" value="Eukaryota"/>
</dbReference>
<dbReference type="PANTHER" id="PTHR12801:SF115">
    <property type="entry name" value="FI18136P1-RELATED"/>
    <property type="match status" value="1"/>
</dbReference>
<dbReference type="EMBL" id="AFWA02000017">
    <property type="protein sequence ID" value="EMR08183.1"/>
    <property type="molecule type" value="Genomic_DNA"/>
</dbReference>
<dbReference type="RefSeq" id="XP_007875436.1">
    <property type="nucleotide sequence ID" value="XM_007877245.1"/>
</dbReference>
<dbReference type="OrthoDB" id="3996471at2759"/>
<comment type="similarity">
    <text evidence="2">Belongs to the REXO1/REXO3 family.</text>
</comment>
<dbReference type="InterPro" id="IPR013520">
    <property type="entry name" value="Ribonucl_H"/>
</dbReference>
<dbReference type="PANTHER" id="PTHR12801">
    <property type="entry name" value="RNA EXONUCLEASE REXO1 / RECO3 FAMILY MEMBER-RELATED"/>
    <property type="match status" value="1"/>
</dbReference>
<evidence type="ECO:0000256" key="4">
    <source>
        <dbReference type="ARBA" id="ARBA00022801"/>
    </source>
</evidence>
<proteinExistence type="inferred from homology"/>
<keyword evidence="5" id="KW-0269">Exonuclease</keyword>
<evidence type="ECO:0000256" key="1">
    <source>
        <dbReference type="ARBA" id="ARBA00004123"/>
    </source>
</evidence>
<dbReference type="GO" id="GO:0003676">
    <property type="term" value="F:nucleic acid binding"/>
    <property type="evidence" value="ECO:0007669"/>
    <property type="project" value="InterPro"/>
</dbReference>
<organism evidence="8 9">
    <name type="scientific">Pneumocystis murina (strain B123)</name>
    <name type="common">Mouse pneumocystis pneumonia agent</name>
    <name type="synonym">Pneumocystis carinii f. sp. muris</name>
    <dbReference type="NCBI Taxonomy" id="1069680"/>
    <lineage>
        <taxon>Eukaryota</taxon>
        <taxon>Fungi</taxon>
        <taxon>Dikarya</taxon>
        <taxon>Ascomycota</taxon>
        <taxon>Taphrinomycotina</taxon>
        <taxon>Pneumocystomycetes</taxon>
        <taxon>Pneumocystaceae</taxon>
        <taxon>Pneumocystis</taxon>
    </lineage>
</organism>
<dbReference type="HOGENOM" id="CLU_022453_5_4_1"/>
<dbReference type="OMA" id="CELCYTT"/>
<dbReference type="SUPFAM" id="SSF53098">
    <property type="entry name" value="Ribonuclease H-like"/>
    <property type="match status" value="1"/>
</dbReference>
<dbReference type="GO" id="GO:0004527">
    <property type="term" value="F:exonuclease activity"/>
    <property type="evidence" value="ECO:0007669"/>
    <property type="project" value="UniProtKB-KW"/>
</dbReference>
<dbReference type="Gene3D" id="3.30.420.10">
    <property type="entry name" value="Ribonuclease H-like superfamily/Ribonuclease H"/>
    <property type="match status" value="1"/>
</dbReference>
<dbReference type="STRING" id="1069680.M7NHZ4"/>
<evidence type="ECO:0000313" key="8">
    <source>
        <dbReference type="EMBL" id="EMR08183.1"/>
    </source>
</evidence>
<protein>
    <recommendedName>
        <fullName evidence="7">Exonuclease domain-containing protein</fullName>
    </recommendedName>
</protein>
<dbReference type="GO" id="GO:0010629">
    <property type="term" value="P:negative regulation of gene expression"/>
    <property type="evidence" value="ECO:0007669"/>
    <property type="project" value="UniProtKB-ARBA"/>
</dbReference>
<evidence type="ECO:0000256" key="2">
    <source>
        <dbReference type="ARBA" id="ARBA00006357"/>
    </source>
</evidence>
<dbReference type="GO" id="GO:0005634">
    <property type="term" value="C:nucleus"/>
    <property type="evidence" value="ECO:0007669"/>
    <property type="project" value="UniProtKB-SubCell"/>
</dbReference>
<comment type="caution">
    <text evidence="8">The sequence shown here is derived from an EMBL/GenBank/DDBJ whole genome shotgun (WGS) entry which is preliminary data.</text>
</comment>
<reference evidence="9" key="1">
    <citation type="journal article" date="2016" name="Nat. Commun.">
        <title>Genome analysis of three Pneumocystis species reveals adaptation mechanisms to life exclusively in mammalian hosts.</title>
        <authorList>
            <person name="Ma L."/>
            <person name="Chen Z."/>
            <person name="Huang D.W."/>
            <person name="Kutty G."/>
            <person name="Ishihara M."/>
            <person name="Wang H."/>
            <person name="Abouelleil A."/>
            <person name="Bishop L."/>
            <person name="Davey E."/>
            <person name="Deng R."/>
            <person name="Deng X."/>
            <person name="Fan L."/>
            <person name="Fantoni G."/>
            <person name="Fitzgerald M."/>
            <person name="Gogineni E."/>
            <person name="Goldberg J.M."/>
            <person name="Handley G."/>
            <person name="Hu X."/>
            <person name="Huber C."/>
            <person name="Jiao X."/>
            <person name="Jones K."/>
            <person name="Levin J.Z."/>
            <person name="Liu Y."/>
            <person name="Macdonald P."/>
            <person name="Melnikov A."/>
            <person name="Raley C."/>
            <person name="Sassi M."/>
            <person name="Sherman B.T."/>
            <person name="Song X."/>
            <person name="Sykes S."/>
            <person name="Tran B."/>
            <person name="Walsh L."/>
            <person name="Xia Y."/>
            <person name="Yang J."/>
            <person name="Young S."/>
            <person name="Zeng Q."/>
            <person name="Zheng X."/>
            <person name="Stephens R."/>
            <person name="Nusbaum C."/>
            <person name="Birren B.W."/>
            <person name="Azadi P."/>
            <person name="Lempicki R.A."/>
            <person name="Cuomo C.A."/>
            <person name="Kovacs J.A."/>
        </authorList>
    </citation>
    <scope>NUCLEOTIDE SEQUENCE [LARGE SCALE GENOMIC DNA]</scope>
    <source>
        <strain evidence="9">B123</strain>
    </source>
</reference>
<dbReference type="InterPro" id="IPR012337">
    <property type="entry name" value="RNaseH-like_sf"/>
</dbReference>
<gene>
    <name evidence="8" type="ORF">PNEG_03355</name>
</gene>
<feature type="domain" description="Exonuclease" evidence="7">
    <location>
        <begin position="334"/>
        <end position="494"/>
    </location>
</feature>
<dbReference type="InterPro" id="IPR047021">
    <property type="entry name" value="REXO1/3/4-like"/>
</dbReference>
<accession>M7NHZ4</accession>
<evidence type="ECO:0000256" key="5">
    <source>
        <dbReference type="ARBA" id="ARBA00022839"/>
    </source>
</evidence>
<dbReference type="GeneID" id="19897042"/>
<dbReference type="InterPro" id="IPR034922">
    <property type="entry name" value="REX1-like_exo"/>
</dbReference>
<evidence type="ECO:0000256" key="6">
    <source>
        <dbReference type="ARBA" id="ARBA00023242"/>
    </source>
</evidence>
<keyword evidence="4" id="KW-0378">Hydrolase</keyword>
<keyword evidence="9" id="KW-1185">Reference proteome</keyword>
<dbReference type="SMART" id="SM00479">
    <property type="entry name" value="EXOIII"/>
    <property type="match status" value="1"/>
</dbReference>
<dbReference type="AlphaFoldDB" id="M7NHZ4"/>
<dbReference type="VEuPathDB" id="FungiDB:PNEG_03355"/>
<keyword evidence="3" id="KW-0540">Nuclease</keyword>
<dbReference type="FunFam" id="3.30.420.10:FF:000031">
    <property type="entry name" value="RNA exonuclease 1"/>
    <property type="match status" value="1"/>
</dbReference>
<keyword evidence="6" id="KW-0539">Nucleus</keyword>
<evidence type="ECO:0000256" key="3">
    <source>
        <dbReference type="ARBA" id="ARBA00022722"/>
    </source>
</evidence>
<dbReference type="CDD" id="cd06145">
    <property type="entry name" value="REX1_like"/>
    <property type="match status" value="1"/>
</dbReference>
<sequence length="496" mass="57593">MFSNNIFLQDIICPHIRKKNKCDILLCPFGHSYFEPQYQNAKKQKLSHGSTTSNALLQNNSININITNSHNNNFYNKTLHHKKREINDNFIYTDQLNNLEENVKNNISQNKLEIDNIGPKFIPTLHIPHETRVHFFKLIEQEFLRIYSDVNENKILAQNTSLEKELEILNSTYQNKSIYINSCKNFIISLKKTDIKKTKEIPDNMFLNFKHMNISLSDLEKYLLNDAQLQSAGYILEIPIPKTQTTDIFFHCDRCNMPFSIEKNYTKCNYHWGKLIKTSYEQNKIYSCCYENNTDSKGCITSPHHVFKITSPSKLSAQIQFVESQAPIQSSFLTAAVLDCEMIYTTGGMELARVTIYDINENLLLDKLIKPKNEVLDLNTRWSGIKSLNNAKITLSELHNIIFIELKLCNSTILIGHGLENDLIAIRLIHKRIIDTALLFQHKKGLQHKCSLKYLAKKYLKREIQTNVIDGHDSKEDAKATLDLLRYKIYHDNLKN</sequence>
<dbReference type="Proteomes" id="UP000011958">
    <property type="component" value="Unassembled WGS sequence"/>
</dbReference>